<dbReference type="PROSITE" id="PS50810">
    <property type="entry name" value="FRATAXIN_2"/>
    <property type="match status" value="1"/>
</dbReference>
<keyword evidence="2" id="KW-0410">Iron transport</keyword>
<sequence>MEDLLDRMESFEALDDLDMDLIDGVLTVTFEDNSKVIINRQEPVRQLWLASPEGPAHFAQDEAGAWLNIKTSDDFYDTLSRVFSDKTQANIQFN</sequence>
<dbReference type="GO" id="GO:0008199">
    <property type="term" value="F:ferric iron binding"/>
    <property type="evidence" value="ECO:0007669"/>
    <property type="project" value="InterPro"/>
</dbReference>
<evidence type="ECO:0000256" key="2">
    <source>
        <dbReference type="ARBA" id="ARBA00022496"/>
    </source>
</evidence>
<dbReference type="Pfam" id="PF01491">
    <property type="entry name" value="Frataxin_Cyay"/>
    <property type="match status" value="1"/>
</dbReference>
<keyword evidence="2" id="KW-0813">Transport</keyword>
<protein>
    <submittedName>
        <fullName evidence="4">Uncharacterized protein</fullName>
    </submittedName>
</protein>
<dbReference type="GO" id="GO:0016226">
    <property type="term" value="P:iron-sulfur cluster assembly"/>
    <property type="evidence" value="ECO:0007669"/>
    <property type="project" value="InterPro"/>
</dbReference>
<proteinExistence type="inferred from homology"/>
<dbReference type="GO" id="GO:0006826">
    <property type="term" value="P:iron ion transport"/>
    <property type="evidence" value="ECO:0007669"/>
    <property type="project" value="UniProtKB-KW"/>
</dbReference>
<dbReference type="SMART" id="SM01219">
    <property type="entry name" value="Frataxin_Cyay"/>
    <property type="match status" value="1"/>
</dbReference>
<dbReference type="NCBIfam" id="TIGR03421">
    <property type="entry name" value="FeS_CyaY"/>
    <property type="match status" value="1"/>
</dbReference>
<keyword evidence="3" id="KW-0408">Iron</keyword>
<dbReference type="SUPFAM" id="SSF55387">
    <property type="entry name" value="Frataxin/Nqo15-like"/>
    <property type="match status" value="1"/>
</dbReference>
<dbReference type="InterPro" id="IPR020895">
    <property type="entry name" value="Frataxin_CS"/>
</dbReference>
<reference evidence="4" key="1">
    <citation type="submission" date="2020-11" db="EMBL/GenBank/DDBJ databases">
        <authorList>
            <person name="Tran Van P."/>
        </authorList>
    </citation>
    <scope>NUCLEOTIDE SEQUENCE</scope>
</reference>
<comment type="similarity">
    <text evidence="1">Belongs to the frataxin family.</text>
</comment>
<dbReference type="InterPro" id="IPR002908">
    <property type="entry name" value="Frataxin/CyaY"/>
</dbReference>
<evidence type="ECO:0000256" key="3">
    <source>
        <dbReference type="ARBA" id="ARBA00023004"/>
    </source>
</evidence>
<dbReference type="PROSITE" id="PS01344">
    <property type="entry name" value="FRATAXIN_1"/>
    <property type="match status" value="1"/>
</dbReference>
<gene>
    <name evidence="4" type="ORF">CTOB1V02_LOCUS14390</name>
</gene>
<organism evidence="4">
    <name type="scientific">Cyprideis torosa</name>
    <dbReference type="NCBI Taxonomy" id="163714"/>
    <lineage>
        <taxon>Eukaryota</taxon>
        <taxon>Metazoa</taxon>
        <taxon>Ecdysozoa</taxon>
        <taxon>Arthropoda</taxon>
        <taxon>Crustacea</taxon>
        <taxon>Oligostraca</taxon>
        <taxon>Ostracoda</taxon>
        <taxon>Podocopa</taxon>
        <taxon>Podocopida</taxon>
        <taxon>Cytherocopina</taxon>
        <taxon>Cytheroidea</taxon>
        <taxon>Cytherideidae</taxon>
        <taxon>Cyprideis</taxon>
    </lineage>
</organism>
<keyword evidence="2" id="KW-0406">Ion transport</keyword>
<dbReference type="GO" id="GO:0005737">
    <property type="term" value="C:cytoplasm"/>
    <property type="evidence" value="ECO:0007669"/>
    <property type="project" value="UniProtKB-ARBA"/>
</dbReference>
<dbReference type="PANTHER" id="PTHR16821">
    <property type="entry name" value="FRATAXIN"/>
    <property type="match status" value="1"/>
</dbReference>
<dbReference type="OrthoDB" id="1897642at2759"/>
<dbReference type="AlphaFoldDB" id="A0A7R8ZYF5"/>
<evidence type="ECO:0000256" key="1">
    <source>
        <dbReference type="ARBA" id="ARBA00008183"/>
    </source>
</evidence>
<dbReference type="PANTHER" id="PTHR16821:SF2">
    <property type="entry name" value="FRATAXIN, MITOCHONDRIAL"/>
    <property type="match status" value="1"/>
</dbReference>
<accession>A0A7R8ZYF5</accession>
<name>A0A7R8ZYF5_9CRUS</name>
<dbReference type="EMBL" id="OB680090">
    <property type="protein sequence ID" value="CAD7236575.1"/>
    <property type="molecule type" value="Genomic_DNA"/>
</dbReference>
<dbReference type="Gene3D" id="3.30.920.10">
    <property type="entry name" value="Frataxin/CyaY"/>
    <property type="match status" value="1"/>
</dbReference>
<evidence type="ECO:0000313" key="4">
    <source>
        <dbReference type="EMBL" id="CAD7236575.1"/>
    </source>
</evidence>
<dbReference type="InterPro" id="IPR036524">
    <property type="entry name" value="Frataxin/CyaY_sf"/>
</dbReference>